<dbReference type="EMBL" id="JADCNM010000002">
    <property type="protein sequence ID" value="KAG0493507.1"/>
    <property type="molecule type" value="Genomic_DNA"/>
</dbReference>
<feature type="chain" id="PRO_5032904041" description="G domain-containing protein" evidence="1">
    <location>
        <begin position="22"/>
        <end position="309"/>
    </location>
</feature>
<protein>
    <recommendedName>
        <fullName evidence="4">G domain-containing protein</fullName>
    </recommendedName>
</protein>
<dbReference type="OrthoDB" id="1876408at2759"/>
<sequence length="309" mass="32883">MAAPIPLLLKLAAATATGTAALLSLRHNHRLAVIRSLRRDIHDALVLLRVCDGRSGETSGAPPAILVTGFRGHGKSAFINTACRALAGESGPLLLRSVTAPLGFPPATVDRWNVRVAVAGSGGGCEEHKVAVDECVAVELIDAPPLPDPVAMTLGDVEAAFDVGSGRGERLPECVVLVLRCNQPAMERHLSVRRVGDIAGVARDRGLRVVVVLTNRRSLRSRKQAEQLRCEVAVGARTDCVYFIENYTANSSAKGGLLKAVRNDFDTHYAALAIIRQCVEYAGLNRKQLSQKLVSLTALSNDKSSAAMD</sequence>
<evidence type="ECO:0000313" key="2">
    <source>
        <dbReference type="EMBL" id="KAG0493507.1"/>
    </source>
</evidence>
<dbReference type="Gene3D" id="3.40.50.300">
    <property type="entry name" value="P-loop containing nucleotide triphosphate hydrolases"/>
    <property type="match status" value="1"/>
</dbReference>
<dbReference type="InterPro" id="IPR027417">
    <property type="entry name" value="P-loop_NTPase"/>
</dbReference>
<feature type="signal peptide" evidence="1">
    <location>
        <begin position="1"/>
        <end position="21"/>
    </location>
</feature>
<keyword evidence="1" id="KW-0732">Signal</keyword>
<dbReference type="CDD" id="cd00882">
    <property type="entry name" value="Ras_like_GTPase"/>
    <property type="match status" value="1"/>
</dbReference>
<evidence type="ECO:0000313" key="3">
    <source>
        <dbReference type="Proteomes" id="UP000639772"/>
    </source>
</evidence>
<name>A0A835VCC4_VANPL</name>
<dbReference type="Proteomes" id="UP000639772">
    <property type="component" value="Unassembled WGS sequence"/>
</dbReference>
<accession>A0A835VCC4</accession>
<organism evidence="2 3">
    <name type="scientific">Vanilla planifolia</name>
    <name type="common">Vanilla</name>
    <dbReference type="NCBI Taxonomy" id="51239"/>
    <lineage>
        <taxon>Eukaryota</taxon>
        <taxon>Viridiplantae</taxon>
        <taxon>Streptophyta</taxon>
        <taxon>Embryophyta</taxon>
        <taxon>Tracheophyta</taxon>
        <taxon>Spermatophyta</taxon>
        <taxon>Magnoliopsida</taxon>
        <taxon>Liliopsida</taxon>
        <taxon>Asparagales</taxon>
        <taxon>Orchidaceae</taxon>
        <taxon>Vanilloideae</taxon>
        <taxon>Vanilleae</taxon>
        <taxon>Vanilla</taxon>
    </lineage>
</organism>
<dbReference type="AlphaFoldDB" id="A0A835VCC4"/>
<comment type="caution">
    <text evidence="2">The sequence shown here is derived from an EMBL/GenBank/DDBJ whole genome shotgun (WGS) entry which is preliminary data.</text>
</comment>
<gene>
    <name evidence="2" type="ORF">HPP92_004501</name>
</gene>
<evidence type="ECO:0000256" key="1">
    <source>
        <dbReference type="SAM" id="SignalP"/>
    </source>
</evidence>
<evidence type="ECO:0008006" key="4">
    <source>
        <dbReference type="Google" id="ProtNLM"/>
    </source>
</evidence>
<reference evidence="2 3" key="1">
    <citation type="journal article" date="2020" name="Nat. Food">
        <title>A phased Vanilla planifolia genome enables genetic improvement of flavour and production.</title>
        <authorList>
            <person name="Hasing T."/>
            <person name="Tang H."/>
            <person name="Brym M."/>
            <person name="Khazi F."/>
            <person name="Huang T."/>
            <person name="Chambers A.H."/>
        </authorList>
    </citation>
    <scope>NUCLEOTIDE SEQUENCE [LARGE SCALE GENOMIC DNA]</scope>
    <source>
        <tissue evidence="2">Leaf</tissue>
    </source>
</reference>
<proteinExistence type="predicted"/>